<evidence type="ECO:0000313" key="3">
    <source>
        <dbReference type="Proteomes" id="UP001174997"/>
    </source>
</evidence>
<dbReference type="Proteomes" id="UP001174997">
    <property type="component" value="Unassembled WGS sequence"/>
</dbReference>
<sequence>MSSPLQQQHSSDHTAAHQNPAGLMSDWPSPSQPSRAKPGMPSRGSGATVNLDSLAGFGLDLDETVIKSKGFADAHLPAVGDMKQDRSSTTTMERKSEDGLDN</sequence>
<protein>
    <submittedName>
        <fullName evidence="2">Uncharacterized protein</fullName>
    </submittedName>
</protein>
<dbReference type="EMBL" id="JAULSY010000127">
    <property type="protein sequence ID" value="KAK0663890.1"/>
    <property type="molecule type" value="Genomic_DNA"/>
</dbReference>
<keyword evidence="3" id="KW-1185">Reference proteome</keyword>
<evidence type="ECO:0000256" key="1">
    <source>
        <dbReference type="SAM" id="MobiDB-lite"/>
    </source>
</evidence>
<reference evidence="2" key="1">
    <citation type="submission" date="2023-06" db="EMBL/GenBank/DDBJ databases">
        <title>Genome-scale phylogeny and comparative genomics of the fungal order Sordariales.</title>
        <authorList>
            <consortium name="Lawrence Berkeley National Laboratory"/>
            <person name="Hensen N."/>
            <person name="Bonometti L."/>
            <person name="Westerberg I."/>
            <person name="Brannstrom I.O."/>
            <person name="Guillou S."/>
            <person name="Cros-Aarteil S."/>
            <person name="Calhoun S."/>
            <person name="Haridas S."/>
            <person name="Kuo A."/>
            <person name="Mondo S."/>
            <person name="Pangilinan J."/>
            <person name="Riley R."/>
            <person name="Labutti K."/>
            <person name="Andreopoulos B."/>
            <person name="Lipzen A."/>
            <person name="Chen C."/>
            <person name="Yanf M."/>
            <person name="Daum C."/>
            <person name="Ng V."/>
            <person name="Clum A."/>
            <person name="Steindorff A."/>
            <person name="Ohm R."/>
            <person name="Martin F."/>
            <person name="Silar P."/>
            <person name="Natvig D."/>
            <person name="Lalanne C."/>
            <person name="Gautier V."/>
            <person name="Ament-Velasquez S.L."/>
            <person name="Kruys A."/>
            <person name="Hutchinson M.I."/>
            <person name="Powell A.J."/>
            <person name="Barry K."/>
            <person name="Miller A.N."/>
            <person name="Grigoriev I.V."/>
            <person name="Debuchy R."/>
            <person name="Gladieux P."/>
            <person name="Thoren M.H."/>
            <person name="Johannesson H."/>
        </authorList>
    </citation>
    <scope>NUCLEOTIDE SEQUENCE</scope>
    <source>
        <strain evidence="2">CBS 307.81</strain>
    </source>
</reference>
<feature type="compositionally biased region" description="Basic and acidic residues" evidence="1">
    <location>
        <begin position="82"/>
        <end position="102"/>
    </location>
</feature>
<organism evidence="2 3">
    <name type="scientific">Cercophora samala</name>
    <dbReference type="NCBI Taxonomy" id="330535"/>
    <lineage>
        <taxon>Eukaryota</taxon>
        <taxon>Fungi</taxon>
        <taxon>Dikarya</taxon>
        <taxon>Ascomycota</taxon>
        <taxon>Pezizomycotina</taxon>
        <taxon>Sordariomycetes</taxon>
        <taxon>Sordariomycetidae</taxon>
        <taxon>Sordariales</taxon>
        <taxon>Lasiosphaeriaceae</taxon>
        <taxon>Cercophora</taxon>
    </lineage>
</organism>
<gene>
    <name evidence="2" type="ORF">QBC41DRAFT_306738</name>
</gene>
<dbReference type="AlphaFoldDB" id="A0AA40D5I2"/>
<accession>A0AA40D5I2</accession>
<evidence type="ECO:0000313" key="2">
    <source>
        <dbReference type="EMBL" id="KAK0663890.1"/>
    </source>
</evidence>
<feature type="region of interest" description="Disordered" evidence="1">
    <location>
        <begin position="1"/>
        <end position="51"/>
    </location>
</feature>
<proteinExistence type="predicted"/>
<comment type="caution">
    <text evidence="2">The sequence shown here is derived from an EMBL/GenBank/DDBJ whole genome shotgun (WGS) entry which is preliminary data.</text>
</comment>
<feature type="region of interest" description="Disordered" evidence="1">
    <location>
        <begin position="70"/>
        <end position="102"/>
    </location>
</feature>
<name>A0AA40D5I2_9PEZI</name>